<proteinExistence type="predicted"/>
<dbReference type="STRING" id="246194.CHY_2162"/>
<dbReference type="AlphaFoldDB" id="Q3AA58"/>
<protein>
    <submittedName>
        <fullName evidence="1">Uncharacterized protein</fullName>
    </submittedName>
</protein>
<evidence type="ECO:0000313" key="2">
    <source>
        <dbReference type="Proteomes" id="UP000002706"/>
    </source>
</evidence>
<organism evidence="1 2">
    <name type="scientific">Carboxydothermus hydrogenoformans (strain ATCC BAA-161 / DSM 6008 / Z-2901)</name>
    <dbReference type="NCBI Taxonomy" id="246194"/>
    <lineage>
        <taxon>Bacteria</taxon>
        <taxon>Bacillati</taxon>
        <taxon>Bacillota</taxon>
        <taxon>Clostridia</taxon>
        <taxon>Thermoanaerobacterales</taxon>
        <taxon>Thermoanaerobacteraceae</taxon>
        <taxon>Carboxydothermus</taxon>
    </lineage>
</organism>
<accession>Q3AA58</accession>
<dbReference type="HOGENOM" id="CLU_3150797_0_0_9"/>
<keyword evidence="2" id="KW-1185">Reference proteome</keyword>
<sequence length="48" mass="5736">MLLGMVLGLLFSALYHIKQDFLFCLTYDKGMERLQEILTYCRVYTKKK</sequence>
<dbReference type="KEGG" id="chy:CHY_2162"/>
<dbReference type="Proteomes" id="UP000002706">
    <property type="component" value="Chromosome"/>
</dbReference>
<dbReference type="InParanoid" id="Q3AA58"/>
<reference evidence="1 2" key="1">
    <citation type="journal article" date="2005" name="PLoS Genet.">
        <title>Life in hot carbon monoxide: the complete genome sequence of Carboxydothermus hydrogenoformans Z-2901.</title>
        <authorList>
            <person name="Wu M."/>
            <person name="Ren Q."/>
            <person name="Durkin A.S."/>
            <person name="Daugherty S.C."/>
            <person name="Brinkac L.M."/>
            <person name="Dodson R.J."/>
            <person name="Madupu R."/>
            <person name="Sullivan S.A."/>
            <person name="Kolonay J.F."/>
            <person name="Haft D.H."/>
            <person name="Nelson W.C."/>
            <person name="Tallon L.J."/>
            <person name="Jones K.M."/>
            <person name="Ulrich L.E."/>
            <person name="Gonzalez J.M."/>
            <person name="Zhulin I.B."/>
            <person name="Robb F.T."/>
            <person name="Eisen J.A."/>
        </authorList>
    </citation>
    <scope>NUCLEOTIDE SEQUENCE [LARGE SCALE GENOMIC DNA]</scope>
    <source>
        <strain evidence="2">ATCC BAA-161 / DSM 6008 / Z-2901</strain>
    </source>
</reference>
<evidence type="ECO:0000313" key="1">
    <source>
        <dbReference type="EMBL" id="ABB15608.1"/>
    </source>
</evidence>
<gene>
    <name evidence="1" type="ordered locus">CHY_2162</name>
</gene>
<name>Q3AA58_CARHZ</name>
<dbReference type="EMBL" id="CP000141">
    <property type="protein sequence ID" value="ABB15608.1"/>
    <property type="molecule type" value="Genomic_DNA"/>
</dbReference>